<dbReference type="GO" id="GO:0003677">
    <property type="term" value="F:DNA binding"/>
    <property type="evidence" value="ECO:0007669"/>
    <property type="project" value="InterPro"/>
</dbReference>
<dbReference type="GO" id="GO:0008270">
    <property type="term" value="F:zinc ion binding"/>
    <property type="evidence" value="ECO:0007669"/>
    <property type="project" value="InterPro"/>
</dbReference>
<comment type="caution">
    <text evidence="4">The sequence shown here is derived from an EMBL/GenBank/DDBJ whole genome shotgun (WGS) entry which is preliminary data.</text>
</comment>
<reference evidence="4" key="1">
    <citation type="journal article" date="2015" name="Nature">
        <title>Complex archaea that bridge the gap between prokaryotes and eukaryotes.</title>
        <authorList>
            <person name="Spang A."/>
            <person name="Saw J.H."/>
            <person name="Jorgensen S.L."/>
            <person name="Zaremba-Niedzwiedzka K."/>
            <person name="Martijn J."/>
            <person name="Lind A.E."/>
            <person name="van Eijk R."/>
            <person name="Schleper C."/>
            <person name="Guy L."/>
            <person name="Ettema T.J."/>
        </authorList>
    </citation>
    <scope>NUCLEOTIDE SEQUENCE</scope>
</reference>
<dbReference type="InterPro" id="IPR003615">
    <property type="entry name" value="HNH_nuc"/>
</dbReference>
<evidence type="ECO:0008006" key="5">
    <source>
        <dbReference type="Google" id="ProtNLM"/>
    </source>
</evidence>
<dbReference type="InterPro" id="IPR003611">
    <property type="entry name" value="NUMOD3"/>
</dbReference>
<evidence type="ECO:0000259" key="3">
    <source>
        <dbReference type="SMART" id="SM00507"/>
    </source>
</evidence>
<gene>
    <name evidence="4" type="ORF">LCGC14_1332980</name>
</gene>
<proteinExistence type="predicted"/>
<dbReference type="Pfam" id="PF07460">
    <property type="entry name" value="NUMOD3"/>
    <property type="match status" value="2"/>
</dbReference>
<dbReference type="InterPro" id="IPR002711">
    <property type="entry name" value="HNH"/>
</dbReference>
<dbReference type="AlphaFoldDB" id="A0A0F9KGQ7"/>
<name>A0A0F9KGQ7_9ZZZZ</name>
<dbReference type="SMART" id="SM00507">
    <property type="entry name" value="HNHc"/>
    <property type="match status" value="1"/>
</dbReference>
<dbReference type="EMBL" id="LAZR01008074">
    <property type="protein sequence ID" value="KKM81128.1"/>
    <property type="molecule type" value="Genomic_DNA"/>
</dbReference>
<sequence length="179" mass="21407">MKKKCKDCKKKTSRGHKRCQSCANRKTSKGRTCSKETRSKIRNAQKGRLLTEKHKKQLRLNHVDMSNKNNPFYGKKHTKETLRKQSLSHGGTGVPHENDGYITEWNYLLKAKIRKRDNYTCQICNIKEKDCYRELDIHHIDYDKQNLDFDNLISLCQSCHMKTNFNRDYWKEYFYVCFT</sequence>
<feature type="region of interest" description="Disordered" evidence="1">
    <location>
        <begin position="65"/>
        <end position="93"/>
    </location>
</feature>
<feature type="domain" description="HNH nuclease" evidence="3">
    <location>
        <begin position="108"/>
        <end position="161"/>
    </location>
</feature>
<evidence type="ECO:0000313" key="4">
    <source>
        <dbReference type="EMBL" id="KKM81128.1"/>
    </source>
</evidence>
<evidence type="ECO:0000256" key="1">
    <source>
        <dbReference type="SAM" id="MobiDB-lite"/>
    </source>
</evidence>
<dbReference type="GO" id="GO:0004519">
    <property type="term" value="F:endonuclease activity"/>
    <property type="evidence" value="ECO:0007669"/>
    <property type="project" value="InterPro"/>
</dbReference>
<protein>
    <recommendedName>
        <fullName evidence="5">HNH nuclease domain-containing protein</fullName>
    </recommendedName>
</protein>
<dbReference type="CDD" id="cd00085">
    <property type="entry name" value="HNHc"/>
    <property type="match status" value="1"/>
</dbReference>
<dbReference type="Pfam" id="PF01844">
    <property type="entry name" value="HNH"/>
    <property type="match status" value="1"/>
</dbReference>
<dbReference type="SUPFAM" id="SSF64496">
    <property type="entry name" value="DNA-binding domain of intron-encoded endonucleases"/>
    <property type="match status" value="1"/>
</dbReference>
<feature type="domain" description="Nuclease associated modular" evidence="2">
    <location>
        <begin position="29"/>
        <end position="45"/>
    </location>
</feature>
<dbReference type="Gene3D" id="1.10.30.50">
    <property type="match status" value="1"/>
</dbReference>
<organism evidence="4">
    <name type="scientific">marine sediment metagenome</name>
    <dbReference type="NCBI Taxonomy" id="412755"/>
    <lineage>
        <taxon>unclassified sequences</taxon>
        <taxon>metagenomes</taxon>
        <taxon>ecological metagenomes</taxon>
    </lineage>
</organism>
<evidence type="ECO:0000259" key="2">
    <source>
        <dbReference type="SMART" id="SM00496"/>
    </source>
</evidence>
<feature type="domain" description="Nuclease associated modular" evidence="2">
    <location>
        <begin position="46"/>
        <end position="62"/>
    </location>
</feature>
<feature type="domain" description="Nuclease associated modular" evidence="2">
    <location>
        <begin position="73"/>
        <end position="89"/>
    </location>
</feature>
<dbReference type="SMART" id="SM00496">
    <property type="entry name" value="IENR2"/>
    <property type="match status" value="3"/>
</dbReference>
<accession>A0A0F9KGQ7</accession>